<keyword evidence="1" id="KW-0378">Hydrolase</keyword>
<evidence type="ECO:0000256" key="2">
    <source>
        <dbReference type="SAM" id="Phobius"/>
    </source>
</evidence>
<feature type="transmembrane region" description="Helical" evidence="2">
    <location>
        <begin position="239"/>
        <end position="256"/>
    </location>
</feature>
<proteinExistence type="predicted"/>
<dbReference type="SUPFAM" id="SSF53474">
    <property type="entry name" value="alpha/beta-Hydrolases"/>
    <property type="match status" value="1"/>
</dbReference>
<keyword evidence="2" id="KW-1133">Transmembrane helix</keyword>
<feature type="transmembrane region" description="Helical" evidence="2">
    <location>
        <begin position="161"/>
        <end position="185"/>
    </location>
</feature>
<feature type="transmembrane region" description="Helical" evidence="2">
    <location>
        <begin position="87"/>
        <end position="112"/>
    </location>
</feature>
<name>D6TES8_KTERA</name>
<feature type="transmembrane region" description="Helical" evidence="2">
    <location>
        <begin position="205"/>
        <end position="227"/>
    </location>
</feature>
<dbReference type="Proteomes" id="UP000004508">
    <property type="component" value="Unassembled WGS sequence"/>
</dbReference>
<dbReference type="PANTHER" id="PTHR48081:SF13">
    <property type="entry name" value="ALPHA_BETA HYDROLASE"/>
    <property type="match status" value="1"/>
</dbReference>
<evidence type="ECO:0000259" key="3">
    <source>
        <dbReference type="Pfam" id="PF20434"/>
    </source>
</evidence>
<keyword evidence="5" id="KW-1185">Reference proteome</keyword>
<protein>
    <submittedName>
        <fullName evidence="4">Esterase/lipase</fullName>
    </submittedName>
</protein>
<dbReference type="RefSeq" id="WP_007904595.1">
    <property type="nucleotide sequence ID" value="NZ_ADVG01000001.1"/>
</dbReference>
<dbReference type="InterPro" id="IPR049492">
    <property type="entry name" value="BD-FAE-like_dom"/>
</dbReference>
<dbReference type="GO" id="GO:0016787">
    <property type="term" value="F:hydrolase activity"/>
    <property type="evidence" value="ECO:0007669"/>
    <property type="project" value="UniProtKB-KW"/>
</dbReference>
<accession>D6TES8</accession>
<evidence type="ECO:0000256" key="1">
    <source>
        <dbReference type="ARBA" id="ARBA00022801"/>
    </source>
</evidence>
<reference evidence="4 5" key="1">
    <citation type="journal article" date="2011" name="Stand. Genomic Sci.">
        <title>Non-contiguous finished genome sequence and contextual data of the filamentous soil bacterium Ktedonobacter racemifer type strain (SOSP1-21).</title>
        <authorList>
            <person name="Chang Y.J."/>
            <person name="Land M."/>
            <person name="Hauser L."/>
            <person name="Chertkov O."/>
            <person name="Del Rio T.G."/>
            <person name="Nolan M."/>
            <person name="Copeland A."/>
            <person name="Tice H."/>
            <person name="Cheng J.F."/>
            <person name="Lucas S."/>
            <person name="Han C."/>
            <person name="Goodwin L."/>
            <person name="Pitluck S."/>
            <person name="Ivanova N."/>
            <person name="Ovchinikova G."/>
            <person name="Pati A."/>
            <person name="Chen A."/>
            <person name="Palaniappan K."/>
            <person name="Mavromatis K."/>
            <person name="Liolios K."/>
            <person name="Brettin T."/>
            <person name="Fiebig A."/>
            <person name="Rohde M."/>
            <person name="Abt B."/>
            <person name="Goker M."/>
            <person name="Detter J.C."/>
            <person name="Woyke T."/>
            <person name="Bristow J."/>
            <person name="Eisen J.A."/>
            <person name="Markowitz V."/>
            <person name="Hugenholtz P."/>
            <person name="Kyrpides N.C."/>
            <person name="Klenk H.P."/>
            <person name="Lapidus A."/>
        </authorList>
    </citation>
    <scope>NUCLEOTIDE SEQUENCE [LARGE SCALE GENOMIC DNA]</scope>
    <source>
        <strain evidence="5">DSM 44963</strain>
    </source>
</reference>
<dbReference type="InterPro" id="IPR029058">
    <property type="entry name" value="AB_hydrolase_fold"/>
</dbReference>
<dbReference type="PANTHER" id="PTHR48081">
    <property type="entry name" value="AB HYDROLASE SUPERFAMILY PROTEIN C4A8.06C"/>
    <property type="match status" value="1"/>
</dbReference>
<feature type="domain" description="BD-FAE-like" evidence="3">
    <location>
        <begin position="296"/>
        <end position="499"/>
    </location>
</feature>
<dbReference type="EMBL" id="ADVG01000001">
    <property type="protein sequence ID" value="EFH88527.1"/>
    <property type="molecule type" value="Genomic_DNA"/>
</dbReference>
<dbReference type="STRING" id="485913.Krac_10002"/>
<keyword evidence="2" id="KW-0472">Membrane</keyword>
<dbReference type="OrthoDB" id="24847at2"/>
<dbReference type="InterPro" id="IPR050300">
    <property type="entry name" value="GDXG_lipolytic_enzyme"/>
</dbReference>
<dbReference type="Gene3D" id="3.40.50.1820">
    <property type="entry name" value="alpha/beta hydrolase"/>
    <property type="match status" value="1"/>
</dbReference>
<evidence type="ECO:0000313" key="5">
    <source>
        <dbReference type="Proteomes" id="UP000004508"/>
    </source>
</evidence>
<dbReference type="InParanoid" id="D6TES8"/>
<feature type="transmembrane region" description="Helical" evidence="2">
    <location>
        <begin position="132"/>
        <end position="149"/>
    </location>
</feature>
<sequence length="549" mass="58609">MKTHETRMPLFAHHPHSTPGWLTAHPLKRGALLSWAALLTASAATIHVIGVLKQPPQLALLTTLLLICAILQAAFAVAVVATPVRRLLIVAAVIQGAALLFWVLVRTIGVPIGSPSSLMSWRPETLGFQDGFLPFTEGVTALFFLSLAARTWTTRSSAWRTIWGFLPVLILLLILLALVVLFAVNSYAAELVFATFFASAGLPESLLSLFLPAVGLLILVLLLRALVPCLRAMMPRAGRTILVLVPALLVVSLLLWEGGSTAAIRGWFPVSSVINAPAGQTTTLAYCSPGGNPLAMDLSEPSTKALRPAPVVFYVHGGAGFLNSRDLPTDYDGVYFMQLRDELLQRGFVVGSIDYPLIPLASGQEMVNDAKCAVRFLRAHASVLGINPQRIGVYGDSEGGYIASMLGTTGTNPSFDGDQYSNQSNQVQAVGDLWGFTDLTNFSGSPSWVHPFGEGEPVAQQRANSPVTYVAPGDPPFLIIHGTDDGLIALHHSLELAKLLHAANVPTQLVLVQHGEHGFAASAAGAMQQPGPEALVHLISDFFVRTLAI</sequence>
<evidence type="ECO:0000313" key="4">
    <source>
        <dbReference type="EMBL" id="EFH88527.1"/>
    </source>
</evidence>
<comment type="caution">
    <text evidence="4">The sequence shown here is derived from an EMBL/GenBank/DDBJ whole genome shotgun (WGS) entry which is preliminary data.</text>
</comment>
<dbReference type="AlphaFoldDB" id="D6TES8"/>
<feature type="transmembrane region" description="Helical" evidence="2">
    <location>
        <begin position="32"/>
        <end position="52"/>
    </location>
</feature>
<dbReference type="Pfam" id="PF20434">
    <property type="entry name" value="BD-FAE"/>
    <property type="match status" value="1"/>
</dbReference>
<gene>
    <name evidence="4" type="ORF">Krac_10002</name>
</gene>
<organism evidence="4 5">
    <name type="scientific">Ktedonobacter racemifer DSM 44963</name>
    <dbReference type="NCBI Taxonomy" id="485913"/>
    <lineage>
        <taxon>Bacteria</taxon>
        <taxon>Bacillati</taxon>
        <taxon>Chloroflexota</taxon>
        <taxon>Ktedonobacteria</taxon>
        <taxon>Ktedonobacterales</taxon>
        <taxon>Ktedonobacteraceae</taxon>
        <taxon>Ktedonobacter</taxon>
    </lineage>
</organism>
<feature type="transmembrane region" description="Helical" evidence="2">
    <location>
        <begin position="58"/>
        <end position="80"/>
    </location>
</feature>
<dbReference type="eggNOG" id="COG0657">
    <property type="taxonomic scope" value="Bacteria"/>
</dbReference>
<keyword evidence="2" id="KW-0812">Transmembrane</keyword>